<evidence type="ECO:0000313" key="1">
    <source>
        <dbReference type="EMBL" id="MFC4072874.1"/>
    </source>
</evidence>
<dbReference type="EMBL" id="JBHSBL010000046">
    <property type="protein sequence ID" value="MFC4072874.1"/>
    <property type="molecule type" value="Genomic_DNA"/>
</dbReference>
<protein>
    <submittedName>
        <fullName evidence="1">Uncharacterized protein</fullName>
    </submittedName>
</protein>
<proteinExistence type="predicted"/>
<organism evidence="1 2">
    <name type="scientific">Actinoplanes subglobosus</name>
    <dbReference type="NCBI Taxonomy" id="1547892"/>
    <lineage>
        <taxon>Bacteria</taxon>
        <taxon>Bacillati</taxon>
        <taxon>Actinomycetota</taxon>
        <taxon>Actinomycetes</taxon>
        <taxon>Micromonosporales</taxon>
        <taxon>Micromonosporaceae</taxon>
        <taxon>Actinoplanes</taxon>
    </lineage>
</organism>
<dbReference type="Proteomes" id="UP001595867">
    <property type="component" value="Unassembled WGS sequence"/>
</dbReference>
<sequence length="79" mass="8816">MGFRFPEAFLGALIESGRGRRVTVRCQTCDRYTEQLTLPEPGPGSPLVDLPMMAMFTSGYSSICLGCRTLHRQTEPFDD</sequence>
<reference evidence="2" key="1">
    <citation type="journal article" date="2019" name="Int. J. Syst. Evol. Microbiol.">
        <title>The Global Catalogue of Microorganisms (GCM) 10K type strain sequencing project: providing services to taxonomists for standard genome sequencing and annotation.</title>
        <authorList>
            <consortium name="The Broad Institute Genomics Platform"/>
            <consortium name="The Broad Institute Genome Sequencing Center for Infectious Disease"/>
            <person name="Wu L."/>
            <person name="Ma J."/>
        </authorList>
    </citation>
    <scope>NUCLEOTIDE SEQUENCE [LARGE SCALE GENOMIC DNA]</scope>
    <source>
        <strain evidence="2">TBRC 5832</strain>
    </source>
</reference>
<keyword evidence="2" id="KW-1185">Reference proteome</keyword>
<gene>
    <name evidence="1" type="ORF">ACFO0C_48755</name>
</gene>
<name>A0ABV8JA07_9ACTN</name>
<accession>A0ABV8JA07</accession>
<dbReference type="RefSeq" id="WP_378073794.1">
    <property type="nucleotide sequence ID" value="NZ_JBHSBL010000046.1"/>
</dbReference>
<evidence type="ECO:0000313" key="2">
    <source>
        <dbReference type="Proteomes" id="UP001595867"/>
    </source>
</evidence>
<comment type="caution">
    <text evidence="1">The sequence shown here is derived from an EMBL/GenBank/DDBJ whole genome shotgun (WGS) entry which is preliminary data.</text>
</comment>